<comment type="caution">
    <text evidence="1">The sequence shown here is derived from an EMBL/GenBank/DDBJ whole genome shotgun (WGS) entry which is preliminary data.</text>
</comment>
<proteinExistence type="predicted"/>
<evidence type="ECO:0000313" key="1">
    <source>
        <dbReference type="EMBL" id="KWZ81911.1"/>
    </source>
</evidence>
<dbReference type="Proteomes" id="UP000070092">
    <property type="component" value="Unassembled WGS sequence"/>
</dbReference>
<name>A0A0H2P7P9_BIFBI</name>
<evidence type="ECO:0000313" key="2">
    <source>
        <dbReference type="Proteomes" id="UP000070092"/>
    </source>
</evidence>
<accession>A0A0H2P7P9</accession>
<dbReference type="EMBL" id="LRPO01000022">
    <property type="protein sequence ID" value="KWZ81911.1"/>
    <property type="molecule type" value="Genomic_DNA"/>
</dbReference>
<gene>
    <name evidence="1" type="ORF">HMPREF3196_00769</name>
</gene>
<dbReference type="AlphaFoldDB" id="A0A0H2P7P9"/>
<dbReference type="RefSeq" id="WP_047285507.1">
    <property type="nucleotide sequence ID" value="NZ_CP022723.1"/>
</dbReference>
<dbReference type="PATRIC" id="fig|1681.46.peg.1510"/>
<reference evidence="1 2" key="1">
    <citation type="submission" date="2016-01" db="EMBL/GenBank/DDBJ databases">
        <authorList>
            <person name="Oliw E.H."/>
        </authorList>
    </citation>
    <scope>NUCLEOTIDE SEQUENCE [LARGE SCALE GENOMIC DNA]</scope>
    <source>
        <strain evidence="1 2">MJR8628B</strain>
    </source>
</reference>
<sequence length="135" mass="15240">MKHLWLAATVTGASPSEGEIIGLDVFDLDMRRWLVSHALFHPVRPRSPEATPPAGPVLPRHDIRTYHDGSVRDDVSLVPMTWRELDQRLPFSVYATRIREILSGCETVRGPHVERDLMFLAAQGAYDKRRESAVA</sequence>
<organism evidence="1 2">
    <name type="scientific">Bifidobacterium bifidum</name>
    <dbReference type="NCBI Taxonomy" id="1681"/>
    <lineage>
        <taxon>Bacteria</taxon>
        <taxon>Bacillati</taxon>
        <taxon>Actinomycetota</taxon>
        <taxon>Actinomycetes</taxon>
        <taxon>Bifidobacteriales</taxon>
        <taxon>Bifidobacteriaceae</taxon>
        <taxon>Bifidobacterium</taxon>
    </lineage>
</organism>
<protein>
    <submittedName>
        <fullName evidence="1">Uncharacterized protein</fullName>
    </submittedName>
</protein>